<organism evidence="1 2">
    <name type="scientific">Taxus chinensis</name>
    <name type="common">Chinese yew</name>
    <name type="synonym">Taxus wallichiana var. chinensis</name>
    <dbReference type="NCBI Taxonomy" id="29808"/>
    <lineage>
        <taxon>Eukaryota</taxon>
        <taxon>Viridiplantae</taxon>
        <taxon>Streptophyta</taxon>
        <taxon>Embryophyta</taxon>
        <taxon>Tracheophyta</taxon>
        <taxon>Spermatophyta</taxon>
        <taxon>Pinopsida</taxon>
        <taxon>Pinidae</taxon>
        <taxon>Conifers II</taxon>
        <taxon>Cupressales</taxon>
        <taxon>Taxaceae</taxon>
        <taxon>Taxus</taxon>
    </lineage>
</organism>
<proteinExistence type="predicted"/>
<sequence>EEEERDPNELRMERLLKAVKSEGAKPKLELSIYSGCLNREELPDWIAELDKYFDFENFPEYQQ</sequence>
<name>A0AA38GAR3_TAXCH</name>
<protein>
    <submittedName>
        <fullName evidence="1">Uncharacterized protein</fullName>
    </submittedName>
</protein>
<comment type="caution">
    <text evidence="1">The sequence shown here is derived from an EMBL/GenBank/DDBJ whole genome shotgun (WGS) entry which is preliminary data.</text>
</comment>
<feature type="non-terminal residue" evidence="1">
    <location>
        <position position="1"/>
    </location>
</feature>
<dbReference type="AlphaFoldDB" id="A0AA38GAR3"/>
<dbReference type="EMBL" id="JAHRHJ020000004">
    <property type="protein sequence ID" value="KAH9318074.1"/>
    <property type="molecule type" value="Genomic_DNA"/>
</dbReference>
<keyword evidence="2" id="KW-1185">Reference proteome</keyword>
<accession>A0AA38GAR3</accession>
<dbReference type="Proteomes" id="UP000824469">
    <property type="component" value="Unassembled WGS sequence"/>
</dbReference>
<evidence type="ECO:0000313" key="1">
    <source>
        <dbReference type="EMBL" id="KAH9318074.1"/>
    </source>
</evidence>
<reference evidence="1 2" key="1">
    <citation type="journal article" date="2021" name="Nat. Plants">
        <title>The Taxus genome provides insights into paclitaxel biosynthesis.</title>
        <authorList>
            <person name="Xiong X."/>
            <person name="Gou J."/>
            <person name="Liao Q."/>
            <person name="Li Y."/>
            <person name="Zhou Q."/>
            <person name="Bi G."/>
            <person name="Li C."/>
            <person name="Du R."/>
            <person name="Wang X."/>
            <person name="Sun T."/>
            <person name="Guo L."/>
            <person name="Liang H."/>
            <person name="Lu P."/>
            <person name="Wu Y."/>
            <person name="Zhang Z."/>
            <person name="Ro D.K."/>
            <person name="Shang Y."/>
            <person name="Huang S."/>
            <person name="Yan J."/>
        </authorList>
    </citation>
    <scope>NUCLEOTIDE SEQUENCE [LARGE SCALE GENOMIC DNA]</scope>
    <source>
        <strain evidence="1">Ta-2019</strain>
    </source>
</reference>
<gene>
    <name evidence="1" type="ORF">KI387_019843</name>
</gene>
<evidence type="ECO:0000313" key="2">
    <source>
        <dbReference type="Proteomes" id="UP000824469"/>
    </source>
</evidence>
<feature type="non-terminal residue" evidence="1">
    <location>
        <position position="63"/>
    </location>
</feature>